<dbReference type="SUPFAM" id="SSF56112">
    <property type="entry name" value="Protein kinase-like (PK-like)"/>
    <property type="match status" value="1"/>
</dbReference>
<keyword evidence="6" id="KW-0418">Kinase</keyword>
<dbReference type="SMART" id="SM00387">
    <property type="entry name" value="HATPase_c"/>
    <property type="match status" value="1"/>
</dbReference>
<keyword evidence="11" id="KW-1133">Transmembrane helix</keyword>
<keyword evidence="11" id="KW-0472">Membrane</keyword>
<accession>A0A168RUF7</accession>
<evidence type="ECO:0000256" key="8">
    <source>
        <dbReference type="ARBA" id="ARBA00023012"/>
    </source>
</evidence>
<dbReference type="EC" id="2.7.13.3" evidence="2"/>
<feature type="domain" description="Response regulatory" evidence="14">
    <location>
        <begin position="1799"/>
        <end position="1919"/>
    </location>
</feature>
<evidence type="ECO:0000259" key="12">
    <source>
        <dbReference type="PROSITE" id="PS50011"/>
    </source>
</evidence>
<dbReference type="PRINTS" id="PR00344">
    <property type="entry name" value="BCTRLSENSOR"/>
</dbReference>
<dbReference type="PANTHER" id="PTHR45339:SF1">
    <property type="entry name" value="HYBRID SIGNAL TRANSDUCTION HISTIDINE KINASE J"/>
    <property type="match status" value="1"/>
</dbReference>
<dbReference type="InterPro" id="IPR001245">
    <property type="entry name" value="Ser-Thr/Tyr_kinase_cat_dom"/>
</dbReference>
<keyword evidence="11" id="KW-0812">Transmembrane</keyword>
<protein>
    <recommendedName>
        <fullName evidence="2">histidine kinase</fullName>
        <ecNumber evidence="2">2.7.13.3</ecNumber>
    </recommendedName>
</protein>
<dbReference type="SUPFAM" id="SSF47384">
    <property type="entry name" value="Homodimeric domain of signal transducing histidine kinase"/>
    <property type="match status" value="1"/>
</dbReference>
<dbReference type="Gene3D" id="3.40.50.2300">
    <property type="match status" value="3"/>
</dbReference>
<evidence type="ECO:0000256" key="7">
    <source>
        <dbReference type="ARBA" id="ARBA00022840"/>
    </source>
</evidence>
<dbReference type="Proteomes" id="UP000078561">
    <property type="component" value="Unassembled WGS sequence"/>
</dbReference>
<dbReference type="InterPro" id="IPR003594">
    <property type="entry name" value="HATPase_dom"/>
</dbReference>
<dbReference type="InterPro" id="IPR009030">
    <property type="entry name" value="Growth_fac_rcpt_cys_sf"/>
</dbReference>
<dbReference type="InterPro" id="IPR005467">
    <property type="entry name" value="His_kinase_dom"/>
</dbReference>
<dbReference type="InterPro" id="IPR028082">
    <property type="entry name" value="Peripla_BP_I"/>
</dbReference>
<dbReference type="Pfam" id="PF13407">
    <property type="entry name" value="Peripla_BP_4"/>
    <property type="match status" value="1"/>
</dbReference>
<comment type="catalytic activity">
    <reaction evidence="1">
        <text>ATP + protein L-histidine = ADP + protein N-phospho-L-histidine.</text>
        <dbReference type="EC" id="2.7.13.3"/>
    </reaction>
</comment>
<dbReference type="InterPro" id="IPR004358">
    <property type="entry name" value="Sig_transdc_His_kin-like_C"/>
</dbReference>
<evidence type="ECO:0000256" key="6">
    <source>
        <dbReference type="ARBA" id="ARBA00022777"/>
    </source>
</evidence>
<sequence length="1977" mass="219622">MITHESSVSKFYGNPSNGALDAATLLGIDVIWNHRSGNGKSQMVKAIMNAVEEGIDGIITTIPNQDVLEAVRYAKSKGVPVIVYNTGERYSYDLGLTRVLQSDDKAGIMAVQQLRKDGFSKPLAISHQENLVEETNARMAAIKTSLNNVPYPVLQRPDNTSSATVSQLRDAFLSGGHDSLISLGGLISSDLVINTALAIHTLQPDRRFDTILMDFGGQNMTTLFTLRPDSTFVINQLPYYQAALPVFYLYLEMVTGQRPYGNQTIPTGPILVTNDTIKTALAYVEDRPFSVKTTQSHLGAFIPNAQGDTYGRNTLAGMDHLAQKLGWTITDGIKNDYAGYSQAILSDIDALFKRNITDLVVMGDSDKQLDSIKNASITNNIPLAILGFQYDLSNSSLPQSSVNIYTNMDYLAQSAAHQGIEDGIKRPVCFSVQNQYANNRFCDKLYNNFKAMGLESLPSYEDMVHMLNISSQSNVDREVGTVLDSLRLQNHSADSIFAFSEYVFDSMNMRVLQNYTSTAISLYGGSDRFDEQKALIDSRLNTTWSLHTYSMGFLTVLDFLVQKTMPELPWKGISMQPAKLPYLCPAGTSYQILSRSSFCMDSLDIPRSSIQCLPCPPNHYSSLADQAECQPCRNGTIPSPDATFCISCYDSSVSDDIRCSTFIAYAKQKETRRLLSIILPIVLVFLLVLALWLLFLWMKRRKNRHHDLDLGEEDSWLLSYDSLTRPIMSDFMNRTPTEEKQTFTVPPNEQSTPIPESNTTPTNLTPTTAPLTRNSTSINMDTDHSNSDFNNGELYSLTTTPSLSQTRSRHDNSWDIPSTEAYTHWAIKNGKGQKSRETKKATSEQAGLPTKKRIHFLHTTIGRHRNFPVFVKQIGFNPIRPDATIKKEIAMLKNGRYHNLVEFIGVCIEPHGTYLVEEYCRKGPLSEILANPDINLTWIFRCSLIKDLLEGVRFIHRSKIDTHGLLTSATCLISGRWELKICDYGAHFMRQAQYDPGVISFIQKQYPKLSKIVPCENTLLWLAPESVVQVTPELFITMPSKMADIYSVGVIMNEILTRKLPFDELTEGGELPAEIFQRIVQDNITPSLNESSQDLYYEQVNRVITQCWSTDPDNRPSIGELQNQLTAIDPSMTGSCNVVDNLASLLEKYGNDMEVLVYNRTANLQQRTIELEEERSRTQTLLKDLKAAKEIAEAGATAKQNFLANMSHEIRTPMNAVIGMSRILMESDLPPELYDCAETIESSGNHLMAIIDDILDYSKIESGKLTLENNALDLTFVIESAIKLVSPNYIQKDVALWYEIDPRVPVKIKGDLIRLRQIILNLLSNAFKFTSPGGHVYLRVEVGEKAHPSVYNQENDDNSNAFEGDQDQLDTTPLIAKEDIDLTSKVIATTTPHYLDDTFVPIKISISDSGIGIPKDKLGALFQTFTQVDASTTRNFGGTGLGLAISRQLCRLMDGDMWLTSEYGKGTTFTFQVLLKKQPKNYTYGEQHKLAELTKICSGAIVITEQHHHLEAWTNILNNAGLKFIQVFTCAEADQYFTRLQANQAMIPPPLLIVDVDSMAIDRPKSRMTSSDDTVAYLGKQYPRLCNTPILCVNDMRLKRSQQNLSMTAEMDGSLPVSHRELTSVIADSPTSVDANNPERLYLQPTTIIKPFKNSVLFSTLHKMTNRSAPAIITDPRPTAIPTAATDDSHHQRIRHSFAISETSRRRSSTNKSSNSAALPSSDGDELTTPPLQTSERSSSLASSILSLPPTTSPSNPALSPSLSSSSTLSVPTSETTPVQSHSHQQQQKSVDDFLAHTNALLVDDNPVNQKVLARMLGRIGLTCKTAQNGQEACDMIRASDKPVDLVFMDIWMPKMNGLEAATVIRNELSLSPFQPYIIAMTACVMPGDRDKCIQAGMNAYVSKPVRKQDLEAAIHTFTQTLVLPSPLHSIEEHVDGSERSSTPEGSDTPVDTLLTALPTVTITQDDQLGALCTPAK</sequence>
<keyword evidence="5" id="KW-0547">Nucleotide-binding</keyword>
<evidence type="ECO:0000313" key="15">
    <source>
        <dbReference type="EMBL" id="SAM07407.1"/>
    </source>
</evidence>
<feature type="domain" description="Histidine kinase" evidence="13">
    <location>
        <begin position="1205"/>
        <end position="1477"/>
    </location>
</feature>
<dbReference type="InterPro" id="IPR011009">
    <property type="entry name" value="Kinase-like_dom_sf"/>
</dbReference>
<dbReference type="Pfam" id="PF00072">
    <property type="entry name" value="Response_reg"/>
    <property type="match status" value="1"/>
</dbReference>
<dbReference type="PROSITE" id="PS50109">
    <property type="entry name" value="HIS_KIN"/>
    <property type="match status" value="1"/>
</dbReference>
<dbReference type="InterPro" id="IPR036097">
    <property type="entry name" value="HisK_dim/P_sf"/>
</dbReference>
<evidence type="ECO:0000256" key="10">
    <source>
        <dbReference type="SAM" id="MobiDB-lite"/>
    </source>
</evidence>
<keyword evidence="4" id="KW-0808">Transferase</keyword>
<dbReference type="Pfam" id="PF02518">
    <property type="entry name" value="HATPase_c"/>
    <property type="match status" value="1"/>
</dbReference>
<feature type="modified residue" description="4-aspartylphosphate" evidence="9">
    <location>
        <position position="1850"/>
    </location>
</feature>
<dbReference type="Gene3D" id="3.30.565.10">
    <property type="entry name" value="Histidine kinase-like ATPase, C-terminal domain"/>
    <property type="match status" value="1"/>
</dbReference>
<dbReference type="SMART" id="SM00388">
    <property type="entry name" value="HisKA"/>
    <property type="match status" value="1"/>
</dbReference>
<dbReference type="EMBL" id="LT554740">
    <property type="protein sequence ID" value="SAM07407.1"/>
    <property type="molecule type" value="Genomic_DNA"/>
</dbReference>
<evidence type="ECO:0000256" key="2">
    <source>
        <dbReference type="ARBA" id="ARBA00012438"/>
    </source>
</evidence>
<dbReference type="Gene3D" id="1.10.510.10">
    <property type="entry name" value="Transferase(Phosphotransferase) domain 1"/>
    <property type="match status" value="1"/>
</dbReference>
<dbReference type="FunFam" id="1.10.287.130:FF:000002">
    <property type="entry name" value="Two-component osmosensing histidine kinase"/>
    <property type="match status" value="1"/>
</dbReference>
<dbReference type="SUPFAM" id="SSF52172">
    <property type="entry name" value="CheY-like"/>
    <property type="match status" value="1"/>
</dbReference>
<evidence type="ECO:0000256" key="4">
    <source>
        <dbReference type="ARBA" id="ARBA00022679"/>
    </source>
</evidence>
<dbReference type="InterPro" id="IPR003661">
    <property type="entry name" value="HisK_dim/P_dom"/>
</dbReference>
<dbReference type="GO" id="GO:0005524">
    <property type="term" value="F:ATP binding"/>
    <property type="evidence" value="ECO:0007669"/>
    <property type="project" value="UniProtKB-KW"/>
</dbReference>
<dbReference type="SUPFAM" id="SSF53822">
    <property type="entry name" value="Periplasmic binding protein-like I"/>
    <property type="match status" value="1"/>
</dbReference>
<feature type="domain" description="Protein kinase" evidence="12">
    <location>
        <begin position="823"/>
        <end position="1132"/>
    </location>
</feature>
<name>A0A168RUF7_ABSGL</name>
<keyword evidence="16" id="KW-1185">Reference proteome</keyword>
<evidence type="ECO:0000256" key="9">
    <source>
        <dbReference type="PROSITE-ProRule" id="PRU00169"/>
    </source>
</evidence>
<dbReference type="InterPro" id="IPR011006">
    <property type="entry name" value="CheY-like_superfamily"/>
</dbReference>
<feature type="compositionally biased region" description="Low complexity" evidence="10">
    <location>
        <begin position="1732"/>
        <end position="1788"/>
    </location>
</feature>
<evidence type="ECO:0000259" key="14">
    <source>
        <dbReference type="PROSITE" id="PS50110"/>
    </source>
</evidence>
<dbReference type="STRING" id="4829.A0A168RUF7"/>
<dbReference type="CDD" id="cd16922">
    <property type="entry name" value="HATPase_EvgS-ArcB-TorS-like"/>
    <property type="match status" value="1"/>
</dbReference>
<proteinExistence type="predicted"/>
<feature type="region of interest" description="Disordered" evidence="10">
    <location>
        <begin position="1669"/>
        <end position="1790"/>
    </location>
</feature>
<evidence type="ECO:0000259" key="13">
    <source>
        <dbReference type="PROSITE" id="PS50109"/>
    </source>
</evidence>
<feature type="region of interest" description="Disordered" evidence="10">
    <location>
        <begin position="827"/>
        <end position="847"/>
    </location>
</feature>
<dbReference type="InterPro" id="IPR025997">
    <property type="entry name" value="SBP_2_dom"/>
</dbReference>
<keyword evidence="7" id="KW-0067">ATP-binding</keyword>
<dbReference type="Pfam" id="PF00512">
    <property type="entry name" value="HisKA"/>
    <property type="match status" value="1"/>
</dbReference>
<dbReference type="InterPro" id="IPR036890">
    <property type="entry name" value="HATPase_C_sf"/>
</dbReference>
<dbReference type="InterPro" id="IPR001789">
    <property type="entry name" value="Sig_transdc_resp-reg_receiver"/>
</dbReference>
<reference evidence="15" key="1">
    <citation type="submission" date="2016-04" db="EMBL/GenBank/DDBJ databases">
        <authorList>
            <person name="Evans L.H."/>
            <person name="Alamgir A."/>
            <person name="Owens N."/>
            <person name="Weber N.D."/>
            <person name="Virtaneva K."/>
            <person name="Barbian K."/>
            <person name="Babar A."/>
            <person name="Rosenke K."/>
        </authorList>
    </citation>
    <scope>NUCLEOTIDE SEQUENCE [LARGE SCALE GENOMIC DNA]</scope>
    <source>
        <strain evidence="15">CBS 101.48</strain>
    </source>
</reference>
<organism evidence="15">
    <name type="scientific">Absidia glauca</name>
    <name type="common">Pin mould</name>
    <dbReference type="NCBI Taxonomy" id="4829"/>
    <lineage>
        <taxon>Eukaryota</taxon>
        <taxon>Fungi</taxon>
        <taxon>Fungi incertae sedis</taxon>
        <taxon>Mucoromycota</taxon>
        <taxon>Mucoromycotina</taxon>
        <taxon>Mucoromycetes</taxon>
        <taxon>Mucorales</taxon>
        <taxon>Cunninghamellaceae</taxon>
        <taxon>Absidia</taxon>
    </lineage>
</organism>
<dbReference type="CDD" id="cd00082">
    <property type="entry name" value="HisKA"/>
    <property type="match status" value="1"/>
</dbReference>
<keyword evidence="3 9" id="KW-0597">Phosphoprotein</keyword>
<feature type="compositionally biased region" description="Low complexity" evidence="10">
    <location>
        <begin position="758"/>
        <end position="772"/>
    </location>
</feature>
<gene>
    <name evidence="15" type="primary">ABSGL_13048.1 scaffold 13554</name>
</gene>
<evidence type="ECO:0000256" key="1">
    <source>
        <dbReference type="ARBA" id="ARBA00000085"/>
    </source>
</evidence>
<evidence type="ECO:0000256" key="5">
    <source>
        <dbReference type="ARBA" id="ARBA00022741"/>
    </source>
</evidence>
<dbReference type="SUPFAM" id="SSF55874">
    <property type="entry name" value="ATPase domain of HSP90 chaperone/DNA topoisomerase II/histidine kinase"/>
    <property type="match status" value="1"/>
</dbReference>
<dbReference type="SMART" id="SM00448">
    <property type="entry name" value="REC"/>
    <property type="match status" value="1"/>
</dbReference>
<evidence type="ECO:0000313" key="16">
    <source>
        <dbReference type="Proteomes" id="UP000078561"/>
    </source>
</evidence>
<feature type="transmembrane region" description="Helical" evidence="11">
    <location>
        <begin position="674"/>
        <end position="698"/>
    </location>
</feature>
<keyword evidence="8" id="KW-0902">Two-component regulatory system</keyword>
<dbReference type="PROSITE" id="PS50110">
    <property type="entry name" value="RESPONSE_REGULATORY"/>
    <property type="match status" value="1"/>
</dbReference>
<dbReference type="GO" id="GO:0000155">
    <property type="term" value="F:phosphorelay sensor kinase activity"/>
    <property type="evidence" value="ECO:0007669"/>
    <property type="project" value="InterPro"/>
</dbReference>
<feature type="compositionally biased region" description="Polar residues" evidence="10">
    <location>
        <begin position="742"/>
        <end position="757"/>
    </location>
</feature>
<dbReference type="PROSITE" id="PS50011">
    <property type="entry name" value="PROTEIN_KINASE_DOM"/>
    <property type="match status" value="1"/>
</dbReference>
<dbReference type="SUPFAM" id="SSF57184">
    <property type="entry name" value="Growth factor receptor domain"/>
    <property type="match status" value="1"/>
</dbReference>
<dbReference type="CDD" id="cd17546">
    <property type="entry name" value="REC_hyHK_CKI1_RcsC-like"/>
    <property type="match status" value="1"/>
</dbReference>
<dbReference type="PANTHER" id="PTHR45339">
    <property type="entry name" value="HYBRID SIGNAL TRANSDUCTION HISTIDINE KINASE J"/>
    <property type="match status" value="1"/>
</dbReference>
<evidence type="ECO:0000256" key="11">
    <source>
        <dbReference type="SAM" id="Phobius"/>
    </source>
</evidence>
<dbReference type="Pfam" id="PF07714">
    <property type="entry name" value="PK_Tyr_Ser-Thr"/>
    <property type="match status" value="1"/>
</dbReference>
<feature type="region of interest" description="Disordered" evidence="10">
    <location>
        <begin position="737"/>
        <end position="793"/>
    </location>
</feature>
<dbReference type="Gene3D" id="1.10.287.130">
    <property type="match status" value="1"/>
</dbReference>
<dbReference type="OrthoDB" id="60033at2759"/>
<dbReference type="OMA" id="MITHESS"/>
<dbReference type="InParanoid" id="A0A168RUF7"/>
<evidence type="ECO:0000256" key="3">
    <source>
        <dbReference type="ARBA" id="ARBA00022553"/>
    </source>
</evidence>
<dbReference type="InterPro" id="IPR000719">
    <property type="entry name" value="Prot_kinase_dom"/>
</dbReference>